<dbReference type="Gene3D" id="3.30.70.100">
    <property type="match status" value="2"/>
</dbReference>
<dbReference type="Proteomes" id="UP000235023">
    <property type="component" value="Unassembled WGS sequence"/>
</dbReference>
<proteinExistence type="predicted"/>
<dbReference type="OrthoDB" id="3830579at2759"/>
<protein>
    <recommendedName>
        <fullName evidence="3">ABM domain-containing protein</fullName>
    </recommendedName>
</protein>
<gene>
    <name evidence="1" type="ORF">BDW42DRAFT_188525</name>
</gene>
<dbReference type="EMBL" id="KZ559612">
    <property type="protein sequence ID" value="PLN76695.1"/>
    <property type="molecule type" value="Genomic_DNA"/>
</dbReference>
<dbReference type="AlphaFoldDB" id="A0A2J5HI42"/>
<organism evidence="1 2">
    <name type="scientific">Aspergillus taichungensis</name>
    <dbReference type="NCBI Taxonomy" id="482145"/>
    <lineage>
        <taxon>Eukaryota</taxon>
        <taxon>Fungi</taxon>
        <taxon>Dikarya</taxon>
        <taxon>Ascomycota</taxon>
        <taxon>Pezizomycotina</taxon>
        <taxon>Eurotiomycetes</taxon>
        <taxon>Eurotiomycetidae</taxon>
        <taxon>Eurotiales</taxon>
        <taxon>Aspergillaceae</taxon>
        <taxon>Aspergillus</taxon>
        <taxon>Aspergillus subgen. Circumdati</taxon>
    </lineage>
</organism>
<sequence length="231" mass="26149">MTTPAVPTQMIILPIKATATIENVSTPDGQLWTQILDTLEAWPGFQRLYWGRHVEEADVTELHVVRDTLQQHYSLLSSPEWAHLTQQLTNLFTPDSTSPSAITVRHAQMSDFTPYPQGLGKGAPVTGTAIYLAVEDPADGWERVWALWTTLISRVRGCLGCSGGWVVEPVEGHPRCYTVWVGWESVEIHDAYHYTKDFWKKRVILGLHNLGWREYGHVAFTEGRSRRVGRL</sequence>
<evidence type="ECO:0008006" key="3">
    <source>
        <dbReference type="Google" id="ProtNLM"/>
    </source>
</evidence>
<accession>A0A2J5HI42</accession>
<evidence type="ECO:0000313" key="2">
    <source>
        <dbReference type="Proteomes" id="UP000235023"/>
    </source>
</evidence>
<name>A0A2J5HI42_9EURO</name>
<reference evidence="2" key="1">
    <citation type="submission" date="2017-12" db="EMBL/GenBank/DDBJ databases">
        <authorList>
            <consortium name="DOE Joint Genome Institute"/>
            <person name="Mondo S.J."/>
            <person name="Kjaerbolling I."/>
            <person name="Vesth T.C."/>
            <person name="Frisvad J.C."/>
            <person name="Nybo J.L."/>
            <person name="Theobald S."/>
            <person name="Kuo A."/>
            <person name="Bowyer P."/>
            <person name="Matsuda Y."/>
            <person name="Lyhne E.K."/>
            <person name="Kogle M.E."/>
            <person name="Clum A."/>
            <person name="Lipzen A."/>
            <person name="Salamov A."/>
            <person name="Ngan C.Y."/>
            <person name="Daum C."/>
            <person name="Chiniquy J."/>
            <person name="Barry K."/>
            <person name="LaButti K."/>
            <person name="Haridas S."/>
            <person name="Simmons B.A."/>
            <person name="Magnuson J.K."/>
            <person name="Mortensen U.H."/>
            <person name="Larsen T.O."/>
            <person name="Grigoriev I.V."/>
            <person name="Baker S.E."/>
            <person name="Andersen M.R."/>
            <person name="Nordberg H.P."/>
            <person name="Cantor M.N."/>
            <person name="Hua S.X."/>
        </authorList>
    </citation>
    <scope>NUCLEOTIDE SEQUENCE [LARGE SCALE GENOMIC DNA]</scope>
    <source>
        <strain evidence="2">IBT 19404</strain>
    </source>
</reference>
<evidence type="ECO:0000313" key="1">
    <source>
        <dbReference type="EMBL" id="PLN76695.1"/>
    </source>
</evidence>
<keyword evidence="2" id="KW-1185">Reference proteome</keyword>